<evidence type="ECO:0000313" key="4">
    <source>
        <dbReference type="Proteomes" id="UP001362999"/>
    </source>
</evidence>
<accession>A0AAW0DXC7</accession>
<feature type="region of interest" description="Disordered" evidence="2">
    <location>
        <begin position="801"/>
        <end position="833"/>
    </location>
</feature>
<evidence type="ECO:0000256" key="2">
    <source>
        <dbReference type="SAM" id="MobiDB-lite"/>
    </source>
</evidence>
<evidence type="ECO:0000256" key="1">
    <source>
        <dbReference type="SAM" id="Coils"/>
    </source>
</evidence>
<feature type="coiled-coil region" evidence="1">
    <location>
        <begin position="1390"/>
        <end position="1417"/>
    </location>
</feature>
<protein>
    <submittedName>
        <fullName evidence="3">Uncharacterized protein</fullName>
    </submittedName>
</protein>
<name>A0AAW0DXC7_9AGAR</name>
<keyword evidence="4" id="KW-1185">Reference proteome</keyword>
<keyword evidence="1" id="KW-0175">Coiled coil</keyword>
<gene>
    <name evidence="3" type="ORF">R3P38DRAFT_3170651</name>
</gene>
<reference evidence="3 4" key="1">
    <citation type="journal article" date="2024" name="J Genomics">
        <title>Draft genome sequencing and assembly of Favolaschia claudopus CIRM-BRFM 2984 isolated from oak limbs.</title>
        <authorList>
            <person name="Navarro D."/>
            <person name="Drula E."/>
            <person name="Chaduli D."/>
            <person name="Cazenave R."/>
            <person name="Ahrendt S."/>
            <person name="Wang J."/>
            <person name="Lipzen A."/>
            <person name="Daum C."/>
            <person name="Barry K."/>
            <person name="Grigoriev I.V."/>
            <person name="Favel A."/>
            <person name="Rosso M.N."/>
            <person name="Martin F."/>
        </authorList>
    </citation>
    <scope>NUCLEOTIDE SEQUENCE [LARGE SCALE GENOMIC DNA]</scope>
    <source>
        <strain evidence="3 4">CIRM-BRFM 2984</strain>
    </source>
</reference>
<feature type="region of interest" description="Disordered" evidence="2">
    <location>
        <begin position="1"/>
        <end position="33"/>
    </location>
</feature>
<evidence type="ECO:0000313" key="3">
    <source>
        <dbReference type="EMBL" id="KAK7055990.1"/>
    </source>
</evidence>
<feature type="compositionally biased region" description="Low complexity" evidence="2">
    <location>
        <begin position="804"/>
        <end position="820"/>
    </location>
</feature>
<dbReference type="Proteomes" id="UP001362999">
    <property type="component" value="Unassembled WGS sequence"/>
</dbReference>
<comment type="caution">
    <text evidence="3">The sequence shown here is derived from an EMBL/GenBank/DDBJ whole genome shotgun (WGS) entry which is preliminary data.</text>
</comment>
<proteinExistence type="predicted"/>
<feature type="compositionally biased region" description="Acidic residues" evidence="2">
    <location>
        <begin position="530"/>
        <end position="541"/>
    </location>
</feature>
<organism evidence="3 4">
    <name type="scientific">Favolaschia claudopus</name>
    <dbReference type="NCBI Taxonomy" id="2862362"/>
    <lineage>
        <taxon>Eukaryota</taxon>
        <taxon>Fungi</taxon>
        <taxon>Dikarya</taxon>
        <taxon>Basidiomycota</taxon>
        <taxon>Agaricomycotina</taxon>
        <taxon>Agaricomycetes</taxon>
        <taxon>Agaricomycetidae</taxon>
        <taxon>Agaricales</taxon>
        <taxon>Marasmiineae</taxon>
        <taxon>Mycenaceae</taxon>
        <taxon>Favolaschia</taxon>
    </lineage>
</organism>
<sequence>MPSFSRIFKRNRTTGAVDDEPSTRAAGPSDISQLSLTVPITELRHSASMPHLSLPQNKSTSIEGKFPAASQLNVSIPDSNGYDTKLLPPTPSSPQVSPAGYELPDNAGEMWKNIENRSTNPSKAEKILDKIDDAADAVVGSKAISEGIVGMYENVMANDTVKAIGNTILEGVPALMSTLEVLTDVHPFLKAAYLPFKLIYDQETERKDNDKKRNTLFEKIKDVMMVLLELKNLGKDDNRTTPDGEPVLSRLAAICQNMKKDIEECYNAVTVQEKRSLGIKFLKAKIWNEELGSYAARFTHRREELTFALSLRSAVTIQEIHDDMKTMMHLFRTMLTPQEREMGRWIERNGGGDVVMQDSKKCIDMIKFQNSLEATTVVAVSHDRAGRLPSAFDDERKKNDNLIANLRKEYREDVRSVIQENLDSYSKRFEMGLEDLGKDLGNKIKHQGDRVMNYLKGGPHNRIKHRIIYHVWKDQGWKGSAKTRLLVLALRDYLVERVEHSKLLVAPPSTEISQRKRPTSKVPTVRKDHDEDEDEDSDPEADITVPLPDSWMTSYLQVKRLRYLEQALDPNSSGFTTISEINAFSQARPTDWSITMPGNTRYVNEYIEGCWQHVTALTSSIERYDGPETWLEEKFAVYIQAQESMLKERLEKIQYDIDALATVALILHGDRIEASIFMLLAILLRRHVAKMHIALTQELHRDELWDDMDTVTWVADAAWLRFVDLREQFQHQEVADLKLIFEWLSCGLFKNYYKWENWVKPQYFMENDVLVWKSSDVIYKLDPSSLKGILVHGEPEKACATPEESAAAGQASTAAAAQETVEGAPSGRVSPVPTVKAPTTDHAAISEPSPTLKNPLEAEMSITGKWYGFHWTENQKPFMAMTCINFKCGNRVTESETETEFSGDGTSVDGSDFTLLGTLSSAVKKANTFTVSFERAFTDDGTWIHYTGTYFPDREIMTGTFTRAIANGDFLIKKVPESAIMCARPLVRELKPKELWAFAIKVVVDDIKRKKPPLPYLCTRMTNVRRVFRLTHRFNRTRGLLDEAEKAEYSQMLYTFSFEEMTELFKLFDWYGTRELAISNRELFNDIVTFDCLKYVLVLQLWIQEGYERTIDACSELECIAAEVPHRTDVSHNPKTHLMVRFRDLLLLKDYFSIKQEAGDSFQYARDVYKDRSKPDLSLAVPLPASPDGADSEVKIEEGVAMKVAAAVVTPAVGPSLAPQRVVGGKPAALVNLPLMDTVGVSPEQSASFSSASSSNTSHSLSIAVPPCEETVHDGEPFNCAVCQKHVNAPCWYCVTCSNTWVCDPCETAVNELLPWDYIKRYRAEAEAEKSSPYAHTIMHPLVRITGSETPPSGDSDAGARTQGDSCKLQWGEVEKRIEELVTARFDAVNRNVDKRLDEANCRLGEVETRLERLVNIERLLNSLVGRADDSKS</sequence>
<dbReference type="EMBL" id="JAWWNJ010000005">
    <property type="protein sequence ID" value="KAK7055990.1"/>
    <property type="molecule type" value="Genomic_DNA"/>
</dbReference>
<feature type="region of interest" description="Disordered" evidence="2">
    <location>
        <begin position="509"/>
        <end position="546"/>
    </location>
</feature>